<feature type="compositionally biased region" description="Low complexity" evidence="1">
    <location>
        <begin position="124"/>
        <end position="146"/>
    </location>
</feature>
<evidence type="ECO:0000256" key="1">
    <source>
        <dbReference type="SAM" id="MobiDB-lite"/>
    </source>
</evidence>
<dbReference type="InParanoid" id="A0A369JK74"/>
<dbReference type="Proteomes" id="UP000076154">
    <property type="component" value="Unassembled WGS sequence"/>
</dbReference>
<feature type="compositionally biased region" description="Polar residues" evidence="1">
    <location>
        <begin position="218"/>
        <end position="241"/>
    </location>
</feature>
<feature type="region of interest" description="Disordered" evidence="1">
    <location>
        <begin position="217"/>
        <end position="292"/>
    </location>
</feature>
<dbReference type="AlphaFoldDB" id="A0A369JK74"/>
<gene>
    <name evidence="2" type="ORF">Hypma_013005</name>
</gene>
<name>A0A369JK74_HYPMA</name>
<accession>A0A369JK74</accession>
<organism evidence="2 3">
    <name type="scientific">Hypsizygus marmoreus</name>
    <name type="common">White beech mushroom</name>
    <name type="synonym">Agaricus marmoreus</name>
    <dbReference type="NCBI Taxonomy" id="39966"/>
    <lineage>
        <taxon>Eukaryota</taxon>
        <taxon>Fungi</taxon>
        <taxon>Dikarya</taxon>
        <taxon>Basidiomycota</taxon>
        <taxon>Agaricomycotina</taxon>
        <taxon>Agaricomycetes</taxon>
        <taxon>Agaricomycetidae</taxon>
        <taxon>Agaricales</taxon>
        <taxon>Tricholomatineae</taxon>
        <taxon>Lyophyllaceae</taxon>
        <taxon>Hypsizygus</taxon>
    </lineage>
</organism>
<evidence type="ECO:0000313" key="2">
    <source>
        <dbReference type="EMBL" id="RDB19814.1"/>
    </source>
</evidence>
<feature type="region of interest" description="Disordered" evidence="1">
    <location>
        <begin position="179"/>
        <end position="205"/>
    </location>
</feature>
<feature type="compositionally biased region" description="Gly residues" evidence="1">
    <location>
        <begin position="149"/>
        <end position="160"/>
    </location>
</feature>
<keyword evidence="3" id="KW-1185">Reference proteome</keyword>
<reference evidence="2" key="1">
    <citation type="submission" date="2018-04" db="EMBL/GenBank/DDBJ databases">
        <title>Whole genome sequencing of Hypsizygus marmoreus.</title>
        <authorList>
            <person name="Choi I.-G."/>
            <person name="Min B."/>
            <person name="Kim J.-G."/>
            <person name="Kim S."/>
            <person name="Oh Y.-L."/>
            <person name="Kong W.-S."/>
            <person name="Park H."/>
            <person name="Jeong J."/>
            <person name="Song E.-S."/>
        </authorList>
    </citation>
    <scope>NUCLEOTIDE SEQUENCE [LARGE SCALE GENOMIC DNA]</scope>
    <source>
        <strain evidence="2">51987-8</strain>
    </source>
</reference>
<protein>
    <submittedName>
        <fullName evidence="2">Uncharacterized protein</fullName>
    </submittedName>
</protein>
<evidence type="ECO:0000313" key="3">
    <source>
        <dbReference type="Proteomes" id="UP000076154"/>
    </source>
</evidence>
<feature type="compositionally biased region" description="Basic residues" evidence="1">
    <location>
        <begin position="112"/>
        <end position="122"/>
    </location>
</feature>
<comment type="caution">
    <text evidence="2">The sequence shown here is derived from an EMBL/GenBank/DDBJ whole genome shotgun (WGS) entry which is preliminary data.</text>
</comment>
<proteinExistence type="predicted"/>
<feature type="region of interest" description="Disordered" evidence="1">
    <location>
        <begin position="103"/>
        <end position="164"/>
    </location>
</feature>
<dbReference type="EMBL" id="LUEZ02000071">
    <property type="protein sequence ID" value="RDB19814.1"/>
    <property type="molecule type" value="Genomic_DNA"/>
</dbReference>
<feature type="compositionally biased region" description="Polar residues" evidence="1">
    <location>
        <begin position="195"/>
        <end position="205"/>
    </location>
</feature>
<sequence length="292" mass="31868">MENIRFGAIHGRLAQLTTDFNQAASVIRDEPDANLKDNAQVDLAILRGSLESLRFRANQSVSLTAEGFESVGKEFSELELALKDFCQYYITESARQRNMVQEQIKYQDHNRPFKLKRPRGSHVRSASASQQSGSSTLGQSSSRHSSMQYGGGTMVHGGSGLPPTQHLPAVHSSHIPERQMPSLHHPYGGAYPPGFNQSPGFPQARSSDVIVYPPAMNFQPQQSGFGPYGSRSSQHNLSAPQGYSFPAQGQMGAGQNPGLQGPPASRQRHSSSHTRNSSSTLDDLYDIYGDPQ</sequence>